<name>A0A1Q2LHX0_9HELI</name>
<evidence type="ECO:0000313" key="2">
    <source>
        <dbReference type="EMBL" id="AQQ59637.1"/>
    </source>
</evidence>
<dbReference type="EMBL" id="CP019645">
    <property type="protein sequence ID" value="AQQ59637.1"/>
    <property type="molecule type" value="Genomic_DNA"/>
</dbReference>
<dbReference type="AlphaFoldDB" id="A0A1Q2LHX0"/>
<dbReference type="Proteomes" id="UP000188298">
    <property type="component" value="Chromosome"/>
</dbReference>
<organism evidence="2 3">
    <name type="scientific">Helicobacter bilis</name>
    <dbReference type="NCBI Taxonomy" id="37372"/>
    <lineage>
        <taxon>Bacteria</taxon>
        <taxon>Pseudomonadati</taxon>
        <taxon>Campylobacterota</taxon>
        <taxon>Epsilonproteobacteria</taxon>
        <taxon>Campylobacterales</taxon>
        <taxon>Helicobacteraceae</taxon>
        <taxon>Helicobacter</taxon>
    </lineage>
</organism>
<reference evidence="2 3" key="1">
    <citation type="submission" date="2017-02" db="EMBL/GenBank/DDBJ databases">
        <title>Whole genome sequencing of Helicobacter bilis strain AAQJH.</title>
        <authorList>
            <person name="Conlan S."/>
            <person name="Thomas P.J."/>
            <person name="Mullikin J."/>
            <person name="Palmore T.N."/>
            <person name="Frank K.M."/>
            <person name="Segre J.A."/>
        </authorList>
    </citation>
    <scope>NUCLEOTIDE SEQUENCE [LARGE SCALE GENOMIC DNA]</scope>
    <source>
        <strain evidence="2 3">AAQJH</strain>
    </source>
</reference>
<feature type="domain" description="Serine aminopeptidase S33" evidence="1">
    <location>
        <begin position="54"/>
        <end position="330"/>
    </location>
</feature>
<dbReference type="Pfam" id="PF12146">
    <property type="entry name" value="Hydrolase_4"/>
    <property type="match status" value="1"/>
</dbReference>
<dbReference type="PANTHER" id="PTHR11614">
    <property type="entry name" value="PHOSPHOLIPASE-RELATED"/>
    <property type="match status" value="1"/>
</dbReference>
<dbReference type="GO" id="GO:0016787">
    <property type="term" value="F:hydrolase activity"/>
    <property type="evidence" value="ECO:0007669"/>
    <property type="project" value="UniProtKB-KW"/>
</dbReference>
<protein>
    <submittedName>
        <fullName evidence="2">Alpha/beta hydrolase</fullName>
    </submittedName>
</protein>
<dbReference type="KEGG" id="hbl:XJ32_05515"/>
<dbReference type="InterPro" id="IPR029058">
    <property type="entry name" value="AB_hydrolase_fold"/>
</dbReference>
<dbReference type="InterPro" id="IPR051044">
    <property type="entry name" value="MAG_DAG_Lipase"/>
</dbReference>
<evidence type="ECO:0000313" key="3">
    <source>
        <dbReference type="Proteomes" id="UP000188298"/>
    </source>
</evidence>
<gene>
    <name evidence="2" type="ORF">XJ32_05515</name>
</gene>
<dbReference type="InterPro" id="IPR022742">
    <property type="entry name" value="Hydrolase_4"/>
</dbReference>
<proteinExistence type="predicted"/>
<sequence length="352" mass="39758">METKDNIPQNINIEKDLCFTSQSDNLNIYYDIYLPQETQQSQAQRDLHATKPTIIQIAHGMVEHKERYIWLCAQLALHGYVVAISDHRGHGKSISSTHVWGEMGGTEATNDKDGFHKAIGDLYSLTQMLRARFPQHRFILLGHSMGSLLARGYLKKHGEMLDGLILSGSPAYNPLLKTGIGMASFLRFIGAKEWGKNFINNLSFGGFNRPFAKKDSNAKYSTGEFAWLSRDIESVKAYRSDAACQFVFSLDSFIALFKGTLWLQEVLCEKSALNSKDLPKPPIYVISGASDSCGDFGNGVQKMAQLLKDSGFEVTLKLYKEARHEIFQEINKEEVLHDMLEWLYNLADMKRD</sequence>
<dbReference type="SUPFAM" id="SSF53474">
    <property type="entry name" value="alpha/beta-Hydrolases"/>
    <property type="match status" value="1"/>
</dbReference>
<evidence type="ECO:0000259" key="1">
    <source>
        <dbReference type="Pfam" id="PF12146"/>
    </source>
</evidence>
<dbReference type="Gene3D" id="3.40.50.1820">
    <property type="entry name" value="alpha/beta hydrolase"/>
    <property type="match status" value="1"/>
</dbReference>
<keyword evidence="2" id="KW-0378">Hydrolase</keyword>
<accession>A0A1Q2LHX0</accession>
<dbReference type="RefSeq" id="WP_077388609.1">
    <property type="nucleotide sequence ID" value="NZ_CP019645.1"/>
</dbReference>